<name>A0AA88AQD3_FICCA</name>
<evidence type="ECO:0000313" key="1">
    <source>
        <dbReference type="EMBL" id="GMN48031.1"/>
    </source>
</evidence>
<comment type="caution">
    <text evidence="1">The sequence shown here is derived from an EMBL/GenBank/DDBJ whole genome shotgun (WGS) entry which is preliminary data.</text>
</comment>
<gene>
    <name evidence="1" type="ORF">TIFTF001_017210</name>
</gene>
<protein>
    <submittedName>
        <fullName evidence="1">Uncharacterized protein</fullName>
    </submittedName>
</protein>
<accession>A0AA88AQD3</accession>
<evidence type="ECO:0000313" key="2">
    <source>
        <dbReference type="Proteomes" id="UP001187192"/>
    </source>
</evidence>
<dbReference type="AlphaFoldDB" id="A0AA88AQD3"/>
<dbReference type="EMBL" id="BTGU01000027">
    <property type="protein sequence ID" value="GMN48031.1"/>
    <property type="molecule type" value="Genomic_DNA"/>
</dbReference>
<proteinExistence type="predicted"/>
<organism evidence="1 2">
    <name type="scientific">Ficus carica</name>
    <name type="common">Common fig</name>
    <dbReference type="NCBI Taxonomy" id="3494"/>
    <lineage>
        <taxon>Eukaryota</taxon>
        <taxon>Viridiplantae</taxon>
        <taxon>Streptophyta</taxon>
        <taxon>Embryophyta</taxon>
        <taxon>Tracheophyta</taxon>
        <taxon>Spermatophyta</taxon>
        <taxon>Magnoliopsida</taxon>
        <taxon>eudicotyledons</taxon>
        <taxon>Gunneridae</taxon>
        <taxon>Pentapetalae</taxon>
        <taxon>rosids</taxon>
        <taxon>fabids</taxon>
        <taxon>Rosales</taxon>
        <taxon>Moraceae</taxon>
        <taxon>Ficeae</taxon>
        <taxon>Ficus</taxon>
    </lineage>
</organism>
<dbReference type="Proteomes" id="UP001187192">
    <property type="component" value="Unassembled WGS sequence"/>
</dbReference>
<reference evidence="1" key="1">
    <citation type="submission" date="2023-07" db="EMBL/GenBank/DDBJ databases">
        <title>draft genome sequence of fig (Ficus carica).</title>
        <authorList>
            <person name="Takahashi T."/>
            <person name="Nishimura K."/>
        </authorList>
    </citation>
    <scope>NUCLEOTIDE SEQUENCE</scope>
</reference>
<sequence length="191" mass="21980">MNFSLLDFVLITGLQCHSNIDSASFVHGIERGRLRSEYFVAKKNIKREDIKDTWRNNLKGKPNRRSSNDEMTVQRTSLENAFTMEVGLQSPRNVILKDIPQNFKSYKINGCPKPRMVTWSSVDSYSFKDLQMKVFNDGVENQKTNEKQFEPVDDEVLPFKSLVIVSKVMDSSLKEHLTAVAKVVDWSSKEQ</sequence>
<keyword evidence="2" id="KW-1185">Reference proteome</keyword>